<keyword evidence="2" id="KW-1185">Reference proteome</keyword>
<dbReference type="Gene3D" id="3.80.10.10">
    <property type="entry name" value="Ribonuclease Inhibitor"/>
    <property type="match status" value="2"/>
</dbReference>
<accession>A0A8T0GVK2</accession>
<dbReference type="EMBL" id="CM026430">
    <property type="protein sequence ID" value="KAG0562445.1"/>
    <property type="molecule type" value="Genomic_DNA"/>
</dbReference>
<feature type="non-terminal residue" evidence="1">
    <location>
        <position position="414"/>
    </location>
</feature>
<dbReference type="InterPro" id="IPR032675">
    <property type="entry name" value="LRR_dom_sf"/>
</dbReference>
<dbReference type="Proteomes" id="UP000822688">
    <property type="component" value="Chromosome 9"/>
</dbReference>
<dbReference type="PANTHER" id="PTHR47186:SF61">
    <property type="entry name" value="LEUCINE-RICH REPEAT-CONTAINING PROTEIN 57-RELATED"/>
    <property type="match status" value="1"/>
</dbReference>
<name>A0A8T0GVK2_CERPU</name>
<sequence length="414" mass="45688">MEANAGETESRPWLCEIWKSQDQESKLYYGGWEKLQRISIMGDTNNTTSVKTIDFSNCSKVTVLKLVSANVEERALNLELLSRLISLRIECRFDEYVVQGIKSLGNLKILLWSIIGSLLSTSNISFPPKLQVLRLTCQDRQYEHVENETYETYSARPTLHLGGLRSLQEARLDFSGKVQISGLSSEMTKLRVLDLGGCNWLPSLPGVGDSIGMTALILSNCYSLKILPSLQMLTKLRTLNLWGCKSLTAVPGLGSSVALEELNAWECESLREVPDVSNLTKLRKLIISGCKSLTALPGLGGLVALEELDACGCESLRDVPDVSYLTKLRKFDISGCKSLTALPGLGSLVALEELDAWGCESLREMPDVSNLTKLRMLNISRCKSLTAVPGLERLVALEGLNAWRCESLREVPDL</sequence>
<organism evidence="1 2">
    <name type="scientific">Ceratodon purpureus</name>
    <name type="common">Fire moss</name>
    <name type="synonym">Dicranum purpureum</name>
    <dbReference type="NCBI Taxonomy" id="3225"/>
    <lineage>
        <taxon>Eukaryota</taxon>
        <taxon>Viridiplantae</taxon>
        <taxon>Streptophyta</taxon>
        <taxon>Embryophyta</taxon>
        <taxon>Bryophyta</taxon>
        <taxon>Bryophytina</taxon>
        <taxon>Bryopsida</taxon>
        <taxon>Dicranidae</taxon>
        <taxon>Pseudoditrichales</taxon>
        <taxon>Ditrichaceae</taxon>
        <taxon>Ceratodon</taxon>
    </lineage>
</organism>
<comment type="caution">
    <text evidence="1">The sequence shown here is derived from an EMBL/GenBank/DDBJ whole genome shotgun (WGS) entry which is preliminary data.</text>
</comment>
<dbReference type="PANTHER" id="PTHR47186">
    <property type="entry name" value="LEUCINE-RICH REPEAT-CONTAINING PROTEIN 57"/>
    <property type="match status" value="1"/>
</dbReference>
<evidence type="ECO:0000313" key="2">
    <source>
        <dbReference type="Proteomes" id="UP000822688"/>
    </source>
</evidence>
<dbReference type="SUPFAM" id="SSF52058">
    <property type="entry name" value="L domain-like"/>
    <property type="match status" value="2"/>
</dbReference>
<protein>
    <submittedName>
        <fullName evidence="1">Uncharacterized protein</fullName>
    </submittedName>
</protein>
<dbReference type="AlphaFoldDB" id="A0A8T0GVK2"/>
<evidence type="ECO:0000313" key="1">
    <source>
        <dbReference type="EMBL" id="KAG0562445.1"/>
    </source>
</evidence>
<proteinExistence type="predicted"/>
<gene>
    <name evidence="1" type="ORF">KC19_9G146900</name>
</gene>
<reference evidence="1" key="1">
    <citation type="submission" date="2020-06" db="EMBL/GenBank/DDBJ databases">
        <title>WGS assembly of Ceratodon purpureus strain R40.</title>
        <authorList>
            <person name="Carey S.B."/>
            <person name="Jenkins J."/>
            <person name="Shu S."/>
            <person name="Lovell J.T."/>
            <person name="Sreedasyam A."/>
            <person name="Maumus F."/>
            <person name="Tiley G.P."/>
            <person name="Fernandez-Pozo N."/>
            <person name="Barry K."/>
            <person name="Chen C."/>
            <person name="Wang M."/>
            <person name="Lipzen A."/>
            <person name="Daum C."/>
            <person name="Saski C.A."/>
            <person name="Payton A.C."/>
            <person name="Mcbreen J.C."/>
            <person name="Conrad R.E."/>
            <person name="Kollar L.M."/>
            <person name="Olsson S."/>
            <person name="Huttunen S."/>
            <person name="Landis J.B."/>
            <person name="Wickett N.J."/>
            <person name="Johnson M.G."/>
            <person name="Rensing S.A."/>
            <person name="Grimwood J."/>
            <person name="Schmutz J."/>
            <person name="Mcdaniel S.F."/>
        </authorList>
    </citation>
    <scope>NUCLEOTIDE SEQUENCE</scope>
    <source>
        <strain evidence="1">R40</strain>
    </source>
</reference>